<protein>
    <submittedName>
        <fullName evidence="5">Uncharacterized protein</fullName>
    </submittedName>
</protein>
<dbReference type="OrthoDB" id="4185812at2759"/>
<keyword evidence="4" id="KW-0732">Signal</keyword>
<keyword evidence="3" id="KW-1133">Transmembrane helix</keyword>
<gene>
    <name evidence="5" type="ORF">HCEG_08696</name>
</gene>
<dbReference type="STRING" id="544711.F0UUA4"/>
<dbReference type="EMBL" id="DS990643">
    <property type="protein sequence ID" value="EGC49481.1"/>
    <property type="molecule type" value="Genomic_DNA"/>
</dbReference>
<feature type="coiled-coil region" evidence="1">
    <location>
        <begin position="810"/>
        <end position="837"/>
    </location>
</feature>
<accession>F0UUA4</accession>
<keyword evidence="3" id="KW-0812">Transmembrane</keyword>
<evidence type="ECO:0000256" key="2">
    <source>
        <dbReference type="SAM" id="MobiDB-lite"/>
    </source>
</evidence>
<feature type="coiled-coil region" evidence="1">
    <location>
        <begin position="636"/>
        <end position="667"/>
    </location>
</feature>
<feature type="compositionally biased region" description="Polar residues" evidence="2">
    <location>
        <begin position="319"/>
        <end position="330"/>
    </location>
</feature>
<evidence type="ECO:0000256" key="3">
    <source>
        <dbReference type="SAM" id="Phobius"/>
    </source>
</evidence>
<feature type="coiled-coil region" evidence="1">
    <location>
        <begin position="414"/>
        <end position="441"/>
    </location>
</feature>
<proteinExistence type="predicted"/>
<dbReference type="Proteomes" id="UP000008142">
    <property type="component" value="Unassembled WGS sequence"/>
</dbReference>
<dbReference type="AlphaFoldDB" id="F0UUA4"/>
<name>F0UUA4_AJEC8</name>
<sequence length="1019" mass="113590">MFPLMLLCLVLLVGSLLGGPTITAAAAAIVTTVSENPLLVAESILDHTMTCPLVFSAVLFVAFVLLSFVPACASVHERLSSVNGPVTIAKAVSIVRASPAGKHMAAAWSPLRATLSRAYSQDGALGVARLAANLAVSAFRQTWVHRLYRWISPSDEVVLLGVLFMPVTLYCGYVNFGAPACAYLSGLLVGIANDSGLRTSSCDYVITSIYTPVDSLRQQDTRLQRLYCSGELSGFDMRAEWKEWMEHQLYSLEMFHFALFVSLVALAFLPTFIVWTFIKLKDFDFIIVRKASLTATEVTRKPTPKKAKRASDVNPARRNGTTGNRMRVSQRSSMIDQLNGRIRELEGRTLDSRSRILALEETVRTKDRVLAKIMKDREELQLVNSKERSRREHLTEKLAKIVKTQDTRSLTSSLQLAREQRRQEEMRAEIAEDRYQALRTLAGHLNSEPSLQTHLRDFDKIAEQCNMDGISALARKASLEVMHQTLKDKLRYLLSEATPKAYAVRNARCDEKIADIKRTAALEMELESARRQINSPAAEPAKRPRIAATKDNPVTKANAELDAMRQQLARVVADLEMQRGETAATIGLLEGERSAHALSVAALNETHNTALITHSSRTQELEVEIQAVRRHAEEVRAGKDKEIADIRQELEAKNQEIVAHTREIQEKGRVIVKMEGELQEARRSFGALEVAAKAQGFHDAQTQTPVTGVELAQLQQQLVSSATREEALSTELAQVNGLLQQLRLEHAQFQEQERQVKEGLIAQYQAALSGKDAQYKQQIDHLQSAGRALDAEYQKLRTKVQGQQATSTALADANAKVVEHQAQINHLTQKLSQVTQAPTDDLTRQQMEKLRTRVQVLEKGDRDNIADKIRFTQRIKSLEEDLQKAKIALSNAKADAVSPRPVRGPNPLRAKVDDLNKALQSKDAELSAQQAQLETQRDKIKSQEDRLSYLVSLGWIQEDSPKGLEAPILEEGELIRSEVDVQKRGGEPLEPPPKRQRTEEYESSAILTVPAIWAKTTDQ</sequence>
<feature type="region of interest" description="Disordered" evidence="2">
    <location>
        <begin position="977"/>
        <end position="1002"/>
    </location>
</feature>
<organism evidence="6">
    <name type="scientific">Ajellomyces capsulatus (strain H88)</name>
    <name type="common">Darling's disease fungus</name>
    <name type="synonym">Histoplasma capsulatum</name>
    <dbReference type="NCBI Taxonomy" id="544711"/>
    <lineage>
        <taxon>Eukaryota</taxon>
        <taxon>Fungi</taxon>
        <taxon>Dikarya</taxon>
        <taxon>Ascomycota</taxon>
        <taxon>Pezizomycotina</taxon>
        <taxon>Eurotiomycetes</taxon>
        <taxon>Eurotiomycetidae</taxon>
        <taxon>Onygenales</taxon>
        <taxon>Ajellomycetaceae</taxon>
        <taxon>Histoplasma</taxon>
    </lineage>
</organism>
<feature type="coiled-coil region" evidence="1">
    <location>
        <begin position="868"/>
        <end position="946"/>
    </location>
</feature>
<evidence type="ECO:0000313" key="6">
    <source>
        <dbReference type="Proteomes" id="UP000008142"/>
    </source>
</evidence>
<feature type="transmembrane region" description="Helical" evidence="3">
    <location>
        <begin position="254"/>
        <end position="278"/>
    </location>
</feature>
<dbReference type="OMA" id="SCDYVIT"/>
<dbReference type="Gene3D" id="1.10.287.1490">
    <property type="match status" value="1"/>
</dbReference>
<keyword evidence="3" id="KW-0472">Membrane</keyword>
<feature type="coiled-coil region" evidence="1">
    <location>
        <begin position="725"/>
        <end position="752"/>
    </location>
</feature>
<evidence type="ECO:0000313" key="5">
    <source>
        <dbReference type="EMBL" id="EGC49481.1"/>
    </source>
</evidence>
<evidence type="ECO:0000256" key="1">
    <source>
        <dbReference type="SAM" id="Coils"/>
    </source>
</evidence>
<feature type="region of interest" description="Disordered" evidence="2">
    <location>
        <begin position="299"/>
        <end position="330"/>
    </location>
</feature>
<feature type="compositionally biased region" description="Basic and acidic residues" evidence="2">
    <location>
        <begin position="977"/>
        <end position="1000"/>
    </location>
</feature>
<keyword evidence="1" id="KW-0175">Coiled coil</keyword>
<evidence type="ECO:0000256" key="4">
    <source>
        <dbReference type="SAM" id="SignalP"/>
    </source>
</evidence>
<reference evidence="6" key="1">
    <citation type="submission" date="2008-07" db="EMBL/GenBank/DDBJ databases">
        <title>Annotation of Ajellomyces capsulatus strain H88.</title>
        <authorList>
            <person name="Champion M."/>
            <person name="Cuomo C."/>
            <person name="Ma L.-J."/>
            <person name="Henn M.R."/>
            <person name="Sil A."/>
            <person name="Goldman B."/>
            <person name="Young S.K."/>
            <person name="Kodira C.D."/>
            <person name="Zeng Q."/>
            <person name="Koehrsen M."/>
            <person name="Alvarado L."/>
            <person name="Berlin A."/>
            <person name="Borenstein D."/>
            <person name="Chen Z."/>
            <person name="Engels R."/>
            <person name="Freedman E."/>
            <person name="Gellesch M."/>
            <person name="Goldberg J."/>
            <person name="Griggs A."/>
            <person name="Gujja S."/>
            <person name="Heiman D."/>
            <person name="Hepburn T."/>
            <person name="Howarth C."/>
            <person name="Jen D."/>
            <person name="Larson L."/>
            <person name="Lewis B."/>
            <person name="Mehta T."/>
            <person name="Park D."/>
            <person name="Pearson M."/>
            <person name="Roberts A."/>
            <person name="Saif S."/>
            <person name="Shea T."/>
            <person name="Shenoy N."/>
            <person name="Sisk P."/>
            <person name="Stolte C."/>
            <person name="Sykes S."/>
            <person name="Walk T."/>
            <person name="White J."/>
            <person name="Yandava C."/>
            <person name="Klein B."/>
            <person name="McEwen J.G."/>
            <person name="Puccia R."/>
            <person name="Goldman G.H."/>
            <person name="Felipe M.S."/>
            <person name="Nino-Vega G."/>
            <person name="San-Blas G."/>
            <person name="Taylor J."/>
            <person name="Mendoza L."/>
            <person name="Galagan J."/>
            <person name="Nusbaum C."/>
            <person name="Birren B."/>
        </authorList>
    </citation>
    <scope>NUCLEOTIDE SEQUENCE [LARGE SCALE GENOMIC DNA]</scope>
    <source>
        <strain evidence="6">H88</strain>
    </source>
</reference>
<feature type="signal peptide" evidence="4">
    <location>
        <begin position="1"/>
        <end position="18"/>
    </location>
</feature>
<feature type="transmembrane region" description="Helical" evidence="3">
    <location>
        <begin position="53"/>
        <end position="73"/>
    </location>
</feature>
<feature type="chain" id="PRO_5003260387" evidence="4">
    <location>
        <begin position="19"/>
        <end position="1019"/>
    </location>
</feature>
<dbReference type="HOGENOM" id="CLU_299151_0_0_1"/>